<dbReference type="GO" id="GO:0016020">
    <property type="term" value="C:membrane"/>
    <property type="evidence" value="ECO:0007669"/>
    <property type="project" value="UniProtKB-SubCell"/>
</dbReference>
<evidence type="ECO:0000313" key="7">
    <source>
        <dbReference type="EMBL" id="QEC74791.1"/>
    </source>
</evidence>
<protein>
    <recommendedName>
        <fullName evidence="6">O-antigen ligase-related domain-containing protein</fullName>
    </recommendedName>
</protein>
<gene>
    <name evidence="7" type="ORF">FSB76_02095</name>
</gene>
<accession>A0A5B8VUI2</accession>
<organism evidence="7 8">
    <name type="scientific">Mucilaginibacter ginsenosidivorax</name>
    <dbReference type="NCBI Taxonomy" id="862126"/>
    <lineage>
        <taxon>Bacteria</taxon>
        <taxon>Pseudomonadati</taxon>
        <taxon>Bacteroidota</taxon>
        <taxon>Sphingobacteriia</taxon>
        <taxon>Sphingobacteriales</taxon>
        <taxon>Sphingobacteriaceae</taxon>
        <taxon>Mucilaginibacter</taxon>
    </lineage>
</organism>
<evidence type="ECO:0000256" key="1">
    <source>
        <dbReference type="ARBA" id="ARBA00004141"/>
    </source>
</evidence>
<keyword evidence="4 5" id="KW-0472">Membrane</keyword>
<dbReference type="InterPro" id="IPR007016">
    <property type="entry name" value="O-antigen_ligase-rel_domated"/>
</dbReference>
<dbReference type="KEGG" id="mgk:FSB76_02095"/>
<sequence length="415" mass="47513">MTSEIKKYNVEFISEYILAAFMVYANGSWLLFEFPTAVKLLMYVLLTAYLLYDAFSKKLISYPNAIVIFLAVFPLLSKVVNISKDPDLVNTFSTLILYLILGFYRKKLLFSILDKYAQIIFFLCIVSVVLGSVFLVNYSLLSVFPVHYNELFADINGYYNLIIYTDRVNNDFRVQSIFWEPGAWVFNEVFALFWYIYIRKETKGILIYLYSIFLTLSTTGFILLIIIATDIFLFSKDKKLKRRLMLVFVSIISIVVFLSLLISVVTDVNVGEILYVQTVDKLFTQDNISAANSANDRLDATLSAFKIATENPIFGIGKQQAENTLFVTSSISELCYQLGFIYLFVYLCFFRVTFKKINFFISIPFLLVLLNGEAYSSYILSSLILIYGAKDSFLDKILHPVSYSSILDDDGGLLT</sequence>
<keyword evidence="2 5" id="KW-0812">Transmembrane</keyword>
<feature type="transmembrane region" description="Helical" evidence="5">
    <location>
        <begin position="366"/>
        <end position="389"/>
    </location>
</feature>
<dbReference type="Proteomes" id="UP000321362">
    <property type="component" value="Chromosome"/>
</dbReference>
<feature type="transmembrane region" description="Helical" evidence="5">
    <location>
        <begin position="116"/>
        <end position="140"/>
    </location>
</feature>
<evidence type="ECO:0000256" key="3">
    <source>
        <dbReference type="ARBA" id="ARBA00022989"/>
    </source>
</evidence>
<keyword evidence="8" id="KW-1185">Reference proteome</keyword>
<reference evidence="7 8" key="1">
    <citation type="journal article" date="2013" name="J. Microbiol.">
        <title>Mucilaginibacter ginsenosidivorax sp. nov., with ginsenoside converting activity isolated from sediment.</title>
        <authorList>
            <person name="Kim J.K."/>
            <person name="Choi T.E."/>
            <person name="Liu Q.M."/>
            <person name="Park H.Y."/>
            <person name="Yi T.H."/>
            <person name="Yoon M.H."/>
            <person name="Kim S.C."/>
            <person name="Im W.T."/>
        </authorList>
    </citation>
    <scope>NUCLEOTIDE SEQUENCE [LARGE SCALE GENOMIC DNA]</scope>
    <source>
        <strain evidence="7 8">KHI28</strain>
    </source>
</reference>
<feature type="transmembrane region" description="Helical" evidence="5">
    <location>
        <begin position="209"/>
        <end position="233"/>
    </location>
</feature>
<evidence type="ECO:0000259" key="6">
    <source>
        <dbReference type="Pfam" id="PF04932"/>
    </source>
</evidence>
<dbReference type="AlphaFoldDB" id="A0A5B8VUI2"/>
<feature type="transmembrane region" description="Helical" evidence="5">
    <location>
        <begin position="177"/>
        <end position="197"/>
    </location>
</feature>
<evidence type="ECO:0000256" key="2">
    <source>
        <dbReference type="ARBA" id="ARBA00022692"/>
    </source>
</evidence>
<evidence type="ECO:0000256" key="5">
    <source>
        <dbReference type="SAM" id="Phobius"/>
    </source>
</evidence>
<dbReference type="Pfam" id="PF04932">
    <property type="entry name" value="Wzy_C"/>
    <property type="match status" value="1"/>
</dbReference>
<feature type="transmembrane region" description="Helical" evidence="5">
    <location>
        <begin position="59"/>
        <end position="76"/>
    </location>
</feature>
<name>A0A5B8VUI2_9SPHI</name>
<evidence type="ECO:0000256" key="4">
    <source>
        <dbReference type="ARBA" id="ARBA00023136"/>
    </source>
</evidence>
<comment type="subcellular location">
    <subcellularLocation>
        <location evidence="1">Membrane</location>
        <topology evidence="1">Multi-pass membrane protein</topology>
    </subcellularLocation>
</comment>
<feature type="domain" description="O-antigen ligase-related" evidence="6">
    <location>
        <begin position="205"/>
        <end position="320"/>
    </location>
</feature>
<feature type="transmembrane region" description="Helical" evidence="5">
    <location>
        <begin position="12"/>
        <end position="30"/>
    </location>
</feature>
<keyword evidence="3 5" id="KW-1133">Transmembrane helix</keyword>
<proteinExistence type="predicted"/>
<feature type="transmembrane region" description="Helical" evidence="5">
    <location>
        <begin position="336"/>
        <end position="354"/>
    </location>
</feature>
<feature type="transmembrane region" description="Helical" evidence="5">
    <location>
        <begin position="88"/>
        <end position="104"/>
    </location>
</feature>
<dbReference type="EMBL" id="CP042437">
    <property type="protein sequence ID" value="QEC74791.1"/>
    <property type="molecule type" value="Genomic_DNA"/>
</dbReference>
<feature type="transmembrane region" description="Helical" evidence="5">
    <location>
        <begin position="245"/>
        <end position="265"/>
    </location>
</feature>
<evidence type="ECO:0000313" key="8">
    <source>
        <dbReference type="Proteomes" id="UP000321362"/>
    </source>
</evidence>